<dbReference type="InterPro" id="IPR002173">
    <property type="entry name" value="Carboh/pur_kinase_PfkB_CS"/>
</dbReference>
<dbReference type="GO" id="GO:0047590">
    <property type="term" value="F:5-dehydro-2-deoxygluconokinase activity"/>
    <property type="evidence" value="ECO:0007669"/>
    <property type="project" value="UniProtKB-EC"/>
</dbReference>
<gene>
    <name evidence="6" type="primary">iolC</name>
    <name evidence="6" type="ORF">NCTC11546_00702</name>
</gene>
<dbReference type="InterPro" id="IPR050306">
    <property type="entry name" value="PfkB_Carbo_kinase"/>
</dbReference>
<proteinExistence type="inferred from homology"/>
<dbReference type="Gene3D" id="3.40.1190.20">
    <property type="match status" value="1"/>
</dbReference>
<evidence type="ECO:0000256" key="2">
    <source>
        <dbReference type="ARBA" id="ARBA00022679"/>
    </source>
</evidence>
<dbReference type="SUPFAM" id="SSF53613">
    <property type="entry name" value="Ribokinase-like"/>
    <property type="match status" value="1"/>
</dbReference>
<evidence type="ECO:0000256" key="4">
    <source>
        <dbReference type="SAM" id="MobiDB-lite"/>
    </source>
</evidence>
<accession>A0A2X2TIM1</accession>
<dbReference type="Proteomes" id="UP000249891">
    <property type="component" value="Unassembled WGS sequence"/>
</dbReference>
<feature type="region of interest" description="Disordered" evidence="4">
    <location>
        <begin position="1"/>
        <end position="20"/>
    </location>
</feature>
<dbReference type="PANTHER" id="PTHR43085:SF57">
    <property type="entry name" value="CARBOHYDRATE KINASE PFKB DOMAIN-CONTAINING PROTEIN"/>
    <property type="match status" value="1"/>
</dbReference>
<dbReference type="PROSITE" id="PS00584">
    <property type="entry name" value="PFKB_KINASES_2"/>
    <property type="match status" value="1"/>
</dbReference>
<dbReference type="PROSITE" id="PS00583">
    <property type="entry name" value="PFKB_KINASES_1"/>
    <property type="match status" value="1"/>
</dbReference>
<comment type="similarity">
    <text evidence="1">Belongs to the carbohydrate kinase PfkB family.</text>
</comment>
<evidence type="ECO:0000313" key="7">
    <source>
        <dbReference type="Proteomes" id="UP000249891"/>
    </source>
</evidence>
<protein>
    <submittedName>
        <fullName evidence="6">5-dehydro-2-deoxygluconokinase</fullName>
        <ecNumber evidence="6">2.7.1.92</ecNumber>
    </submittedName>
</protein>
<keyword evidence="3 6" id="KW-0418">Kinase</keyword>
<dbReference type="AlphaFoldDB" id="A0A2X2TIM1"/>
<dbReference type="Pfam" id="PF00294">
    <property type="entry name" value="PfkB"/>
    <property type="match status" value="1"/>
</dbReference>
<dbReference type="InterPro" id="IPR029056">
    <property type="entry name" value="Ribokinase-like"/>
</dbReference>
<evidence type="ECO:0000256" key="1">
    <source>
        <dbReference type="ARBA" id="ARBA00010688"/>
    </source>
</evidence>
<sequence length="320" mass="35502">MYAEKELTTTFSPPSPKGKTEERITYNTMKNTVVGLGEILWDVFPERKVLGGAPANFAYHVSQFGFNGYAVSAIGGDLLGKEILKSLEEKELNYIIEKTDFPTGTVKVQLDGRGVPTYEISENVAWDNIPFSSRIENLAKNTNTVCFGSLAQRSEISRATIHKFLDLMPAESLKVFDINLRLKYFSKEVIADSLDKATALKINDEEIVKVAEMFNLQGTDEEVCKRLLEKYNLKFLILTQGTRGSYVFTPNEKSFLGTPKVTIADTVGAGDSFTAAFVASYLNGRSIAQSHQLAVEVSAYVCQQHGAMPRLADAHLELFR</sequence>
<dbReference type="InterPro" id="IPR011611">
    <property type="entry name" value="PfkB_dom"/>
</dbReference>
<keyword evidence="2 6" id="KW-0808">Transferase</keyword>
<reference evidence="6 7" key="1">
    <citation type="submission" date="2018-06" db="EMBL/GenBank/DDBJ databases">
        <authorList>
            <consortium name="Pathogen Informatics"/>
            <person name="Doyle S."/>
        </authorList>
    </citation>
    <scope>NUCLEOTIDE SEQUENCE [LARGE SCALE GENOMIC DNA]</scope>
    <source>
        <strain evidence="6 7">NCTC11546</strain>
    </source>
</reference>
<feature type="domain" description="Carbohydrate kinase PfkB" evidence="5">
    <location>
        <begin position="47"/>
        <end position="309"/>
    </location>
</feature>
<name>A0A2X2TIM1_CAPOC</name>
<evidence type="ECO:0000259" key="5">
    <source>
        <dbReference type="Pfam" id="PF00294"/>
    </source>
</evidence>
<evidence type="ECO:0000313" key="6">
    <source>
        <dbReference type="EMBL" id="SQA77489.1"/>
    </source>
</evidence>
<organism evidence="6 7">
    <name type="scientific">Capnocytophaga ochracea</name>
    <dbReference type="NCBI Taxonomy" id="1018"/>
    <lineage>
        <taxon>Bacteria</taxon>
        <taxon>Pseudomonadati</taxon>
        <taxon>Bacteroidota</taxon>
        <taxon>Flavobacteriia</taxon>
        <taxon>Flavobacteriales</taxon>
        <taxon>Flavobacteriaceae</taxon>
        <taxon>Capnocytophaga</taxon>
    </lineage>
</organism>
<dbReference type="EMBL" id="UARG01000017">
    <property type="protein sequence ID" value="SQA77489.1"/>
    <property type="molecule type" value="Genomic_DNA"/>
</dbReference>
<dbReference type="PANTHER" id="PTHR43085">
    <property type="entry name" value="HEXOKINASE FAMILY MEMBER"/>
    <property type="match status" value="1"/>
</dbReference>
<evidence type="ECO:0000256" key="3">
    <source>
        <dbReference type="ARBA" id="ARBA00022777"/>
    </source>
</evidence>
<dbReference type="EC" id="2.7.1.92" evidence="6"/>
<dbReference type="CDD" id="cd01167">
    <property type="entry name" value="bac_FRK"/>
    <property type="match status" value="1"/>
</dbReference>